<accession>D3BKP4</accession>
<dbReference type="InterPro" id="IPR050511">
    <property type="entry name" value="AMPK_gamma/SDS23_families"/>
</dbReference>
<dbReference type="RefSeq" id="XP_020430598.1">
    <property type="nucleotide sequence ID" value="XM_020579923.1"/>
</dbReference>
<dbReference type="OMA" id="MVKWNVH"/>
<comment type="caution">
    <text evidence="5">The sequence shown here is derived from an EMBL/GenBank/DDBJ whole genome shotgun (WGS) entry which is preliminary data.</text>
</comment>
<feature type="domain" description="CBS" evidence="4">
    <location>
        <begin position="91"/>
        <end position="148"/>
    </location>
</feature>
<dbReference type="InParanoid" id="D3BKP4"/>
<feature type="domain" description="CBS" evidence="4">
    <location>
        <begin position="240"/>
        <end position="298"/>
    </location>
</feature>
<evidence type="ECO:0000256" key="1">
    <source>
        <dbReference type="ARBA" id="ARBA00022737"/>
    </source>
</evidence>
<dbReference type="GeneID" id="31364601"/>
<dbReference type="Proteomes" id="UP000001396">
    <property type="component" value="Unassembled WGS sequence"/>
</dbReference>
<reference evidence="5 6" key="1">
    <citation type="journal article" date="2011" name="Genome Res.">
        <title>Phylogeny-wide analysis of social amoeba genomes highlights ancient origins for complex intercellular communication.</title>
        <authorList>
            <person name="Heidel A.J."/>
            <person name="Lawal H.M."/>
            <person name="Felder M."/>
            <person name="Schilde C."/>
            <person name="Helps N.R."/>
            <person name="Tunggal B."/>
            <person name="Rivero F."/>
            <person name="John U."/>
            <person name="Schleicher M."/>
            <person name="Eichinger L."/>
            <person name="Platzer M."/>
            <person name="Noegel A.A."/>
            <person name="Schaap P."/>
            <person name="Gloeckner G."/>
        </authorList>
    </citation>
    <scope>NUCLEOTIDE SEQUENCE [LARGE SCALE GENOMIC DNA]</scope>
    <source>
        <strain evidence="6">ATCC 26659 / Pp 5 / PN500</strain>
    </source>
</reference>
<evidence type="ECO:0000256" key="2">
    <source>
        <dbReference type="ARBA" id="ARBA00023122"/>
    </source>
</evidence>
<dbReference type="PANTHER" id="PTHR13780:SF153">
    <property type="entry name" value="CBS DOMAIN-CONTAINING PROTEIN"/>
    <property type="match status" value="1"/>
</dbReference>
<keyword evidence="2 3" id="KW-0129">CBS domain</keyword>
<evidence type="ECO:0000313" key="6">
    <source>
        <dbReference type="Proteomes" id="UP000001396"/>
    </source>
</evidence>
<organism evidence="5 6">
    <name type="scientific">Heterostelium pallidum (strain ATCC 26659 / Pp 5 / PN500)</name>
    <name type="common">Cellular slime mold</name>
    <name type="synonym">Polysphondylium pallidum</name>
    <dbReference type="NCBI Taxonomy" id="670386"/>
    <lineage>
        <taxon>Eukaryota</taxon>
        <taxon>Amoebozoa</taxon>
        <taxon>Evosea</taxon>
        <taxon>Eumycetozoa</taxon>
        <taxon>Dictyostelia</taxon>
        <taxon>Acytosteliales</taxon>
        <taxon>Acytosteliaceae</taxon>
        <taxon>Heterostelium</taxon>
    </lineage>
</organism>
<evidence type="ECO:0000259" key="4">
    <source>
        <dbReference type="PROSITE" id="PS51371"/>
    </source>
</evidence>
<dbReference type="SMART" id="SM00116">
    <property type="entry name" value="CBS"/>
    <property type="match status" value="3"/>
</dbReference>
<dbReference type="Pfam" id="PF00571">
    <property type="entry name" value="CBS"/>
    <property type="match status" value="3"/>
</dbReference>
<dbReference type="InterPro" id="IPR046342">
    <property type="entry name" value="CBS_dom_sf"/>
</dbReference>
<dbReference type="PANTHER" id="PTHR13780">
    <property type="entry name" value="AMP-ACTIVATED PROTEIN KINASE, GAMMA REGULATORY SUBUNIT"/>
    <property type="match status" value="1"/>
</dbReference>
<gene>
    <name evidence="5" type="primary">sigI</name>
    <name evidence="5" type="ORF">PPL_09126</name>
</gene>
<keyword evidence="6" id="KW-1185">Reference proteome</keyword>
<dbReference type="InterPro" id="IPR000644">
    <property type="entry name" value="CBS_dom"/>
</dbReference>
<evidence type="ECO:0000256" key="3">
    <source>
        <dbReference type="PROSITE-ProRule" id="PRU00703"/>
    </source>
</evidence>
<keyword evidence="1" id="KW-0677">Repeat</keyword>
<dbReference type="CDD" id="cd02205">
    <property type="entry name" value="CBS_pair_SF"/>
    <property type="match status" value="2"/>
</dbReference>
<dbReference type="SUPFAM" id="SSF54631">
    <property type="entry name" value="CBS-domain pair"/>
    <property type="match status" value="2"/>
</dbReference>
<dbReference type="STRING" id="670386.D3BKP4"/>
<evidence type="ECO:0000313" key="5">
    <source>
        <dbReference type="EMBL" id="EFA78474.1"/>
    </source>
</evidence>
<feature type="domain" description="CBS" evidence="4">
    <location>
        <begin position="165"/>
        <end position="221"/>
    </location>
</feature>
<sequence>MNQLMLSIGHILPNKSEDIYSVKSNDYIFSAFKVLYDIEHRKFNKFIDMIDIVAFCMKNLTKTEMAEMDMVMETKEIFKQYRVGQICDLSARNPFLPVEATAPLKVAIELMVKWNVHRVPVIDSEGTLVSILTQSRVLEFINNHVMEFNENGVLLKKIEEISNLGTSDVISITDDNMAIEAFQLIYDKKVSAVAILNDKGELTGNISVSDLKMIGYDGGLMSRLFLPIRTFTQMVPKDKASPFFTVICVRDTTSLEELLVKFQLSKVHRIYHVNDSMKPIQVISQGDVLKSIIKQDSI</sequence>
<name>D3BKP4_HETP5</name>
<protein>
    <submittedName>
        <fullName evidence="5">Cystathionine-beta-synthase domain-containing protein</fullName>
    </submittedName>
</protein>
<dbReference type="PROSITE" id="PS51371">
    <property type="entry name" value="CBS"/>
    <property type="match status" value="3"/>
</dbReference>
<dbReference type="AlphaFoldDB" id="D3BKP4"/>
<dbReference type="Gene3D" id="3.10.580.10">
    <property type="entry name" value="CBS-domain"/>
    <property type="match status" value="2"/>
</dbReference>
<proteinExistence type="predicted"/>
<dbReference type="EMBL" id="ADBJ01000038">
    <property type="protein sequence ID" value="EFA78474.1"/>
    <property type="molecule type" value="Genomic_DNA"/>
</dbReference>